<dbReference type="Gene3D" id="3.40.50.1820">
    <property type="entry name" value="alpha/beta hydrolase"/>
    <property type="match status" value="1"/>
</dbReference>
<dbReference type="EMBL" id="SAWZ01000006">
    <property type="protein sequence ID" value="RXR04307.1"/>
    <property type="molecule type" value="Genomic_DNA"/>
</dbReference>
<name>A0A4Q1JTI2_9GAMM</name>
<protein>
    <submittedName>
        <fullName evidence="1">Alpha/beta hydrolase</fullName>
    </submittedName>
</protein>
<evidence type="ECO:0000313" key="2">
    <source>
        <dbReference type="Proteomes" id="UP000289784"/>
    </source>
</evidence>
<dbReference type="AlphaFoldDB" id="A0A4Q1JTI2"/>
<dbReference type="InterPro" id="IPR029058">
    <property type="entry name" value="AB_hydrolase_fold"/>
</dbReference>
<dbReference type="SUPFAM" id="SSF53474">
    <property type="entry name" value="alpha/beta-Hydrolases"/>
    <property type="match status" value="1"/>
</dbReference>
<organism evidence="1 2">
    <name type="scientific">Pseudoxanthomonas composti</name>
    <dbReference type="NCBI Taxonomy" id="2137479"/>
    <lineage>
        <taxon>Bacteria</taxon>
        <taxon>Pseudomonadati</taxon>
        <taxon>Pseudomonadota</taxon>
        <taxon>Gammaproteobacteria</taxon>
        <taxon>Lysobacterales</taxon>
        <taxon>Lysobacteraceae</taxon>
        <taxon>Pseudoxanthomonas</taxon>
    </lineage>
</organism>
<keyword evidence="1" id="KW-0378">Hydrolase</keyword>
<keyword evidence="2" id="KW-1185">Reference proteome</keyword>
<dbReference type="CDD" id="cd00741">
    <property type="entry name" value="Lipase"/>
    <property type="match status" value="1"/>
</dbReference>
<dbReference type="OrthoDB" id="556502at2"/>
<dbReference type="Proteomes" id="UP000289784">
    <property type="component" value="Unassembled WGS sequence"/>
</dbReference>
<evidence type="ECO:0000313" key="1">
    <source>
        <dbReference type="EMBL" id="RXR04307.1"/>
    </source>
</evidence>
<proteinExistence type="predicted"/>
<dbReference type="GO" id="GO:0016787">
    <property type="term" value="F:hydrolase activity"/>
    <property type="evidence" value="ECO:0007669"/>
    <property type="project" value="UniProtKB-KW"/>
</dbReference>
<comment type="caution">
    <text evidence="1">The sequence shown here is derived from an EMBL/GenBank/DDBJ whole genome shotgun (WGS) entry which is preliminary data.</text>
</comment>
<dbReference type="PANTHER" id="PTHR37946:SF1">
    <property type="entry name" value="SLL1969 PROTEIN"/>
    <property type="match status" value="1"/>
</dbReference>
<sequence>MDAAPAPCDRVLLLHGIWNARAWLLPLAWKLRAEGFQVSVFGYASILGGPEAAVEALSQRLADGPPTHLVGHSLGGLVALEALRRHPGLPVPRLVCLGSPLCGSATARGLRRWRAAGLVLGRSGSLLHRGCEPWQGATEVGMVAGSIPHGIGRLIGGLGRDSDGTVALAETRLDGLADHCLVPASHTGLVFSAPAARQAACFLRQGRFEPLRSQ</sequence>
<reference evidence="1 2" key="1">
    <citation type="submission" date="2019-01" db="EMBL/GenBank/DDBJ databases">
        <title>Pseudoxanthomonas composti sp. nov., isolated from compost.</title>
        <authorList>
            <person name="Yang G."/>
        </authorList>
    </citation>
    <scope>NUCLEOTIDE SEQUENCE [LARGE SCALE GENOMIC DNA]</scope>
    <source>
        <strain evidence="1 2">GSS15</strain>
    </source>
</reference>
<gene>
    <name evidence="1" type="ORF">EPA99_12570</name>
</gene>
<dbReference type="PANTHER" id="PTHR37946">
    <property type="entry name" value="SLL1969 PROTEIN"/>
    <property type="match status" value="1"/>
</dbReference>
<accession>A0A4Q1JTI2</accession>
<dbReference type="RefSeq" id="WP_129471578.1">
    <property type="nucleotide sequence ID" value="NZ_SAWZ01000006.1"/>
</dbReference>